<sequence>MAPTPRLPGRRLALAVGVWTARRLREEWLGSAPYAWTAPRPDGLGAQPRDFRPADPEAGRRILAGAFVLAGATLTVGPRGDPWDRPSPDRRFAVALHRFGWLRDLLATGGEGVTEGLRLALEWRRVFAGWNSFVWGPEVLERRVFNLACAARQVCAGASEAETALIAGDLARQVRVLLDQGGRPARAAERACAAAVGAAALSGPAAERLLARALARLERALEATVPEDGGHATRSPEAALELLFDLQTLDEALTQLARPTPEGALRAIDRLSTSVRALTLADGSLVSLQGGDACSPAYVAAARAGEDVAGRPVPHACNGYQRLDGGTLQAVVDAAAPAAGPWSVSACGQPLALELAAGTKRLVVGSGWSPDGGGHEALRVADAASTLNIADLPCGEPLRGFRAAALGARLVDACGPVTAERRDGPDAVWLELAHDGWVRPFGLRHERRLYLDAAAGELRGEDRLTALRAAKGEDRRFIPFTVRFHLAPDVSALIARDRKSVLLKPEGDEAGWWLRSDALEVALEPSVHHQAGEVRRTQQIVLRGQARADSGARVRWKLSSAAAAVDPKGPDA</sequence>
<dbReference type="InterPro" id="IPR008929">
    <property type="entry name" value="Chondroitin_lyas"/>
</dbReference>
<feature type="domain" description="Heparinase II/III-like C-terminal" evidence="2">
    <location>
        <begin position="319"/>
        <end position="557"/>
    </location>
</feature>
<dbReference type="Gene3D" id="2.70.98.70">
    <property type="match status" value="1"/>
</dbReference>
<dbReference type="AlphaFoldDB" id="B4RCX7"/>
<dbReference type="Proteomes" id="UP000001868">
    <property type="component" value="Chromosome"/>
</dbReference>
<dbReference type="eggNOG" id="COG5360">
    <property type="taxonomic scope" value="Bacteria"/>
</dbReference>
<evidence type="ECO:0000313" key="3">
    <source>
        <dbReference type="EMBL" id="ACG79909.1"/>
    </source>
</evidence>
<name>B4RCX7_PHEZH</name>
<dbReference type="Pfam" id="PF07940">
    <property type="entry name" value="Hepar_II_III_C"/>
    <property type="match status" value="1"/>
</dbReference>
<evidence type="ECO:0000313" key="4">
    <source>
        <dbReference type="Proteomes" id="UP000001868"/>
    </source>
</evidence>
<evidence type="ECO:0000259" key="2">
    <source>
        <dbReference type="Pfam" id="PF07940"/>
    </source>
</evidence>
<dbReference type="InterPro" id="IPR012480">
    <property type="entry name" value="Hepar_II_III_C"/>
</dbReference>
<dbReference type="Gene3D" id="1.50.10.100">
    <property type="entry name" value="Chondroitin AC/alginate lyase"/>
    <property type="match status" value="1"/>
</dbReference>
<dbReference type="GO" id="GO:0016829">
    <property type="term" value="F:lyase activity"/>
    <property type="evidence" value="ECO:0007669"/>
    <property type="project" value="InterPro"/>
</dbReference>
<keyword evidence="4" id="KW-1185">Reference proteome</keyword>
<dbReference type="HOGENOM" id="CLU_025266_0_0_5"/>
<dbReference type="EMBL" id="CP000747">
    <property type="protein sequence ID" value="ACG79909.1"/>
    <property type="molecule type" value="Genomic_DNA"/>
</dbReference>
<dbReference type="RefSeq" id="WP_012524047.1">
    <property type="nucleotide sequence ID" value="NC_011144.1"/>
</dbReference>
<dbReference type="OrthoDB" id="9787373at2"/>
<reference evidence="3 4" key="1">
    <citation type="journal article" date="2008" name="BMC Genomics">
        <title>Complete genome of Phenylobacterium zucineum - a novel facultative intracellular bacterium isolated from human erythroleukemia cell line K562.</title>
        <authorList>
            <person name="Luo Y."/>
            <person name="Xu X."/>
            <person name="Ding Z."/>
            <person name="Liu Z."/>
            <person name="Zhang B."/>
            <person name="Yan Z."/>
            <person name="Sun J."/>
            <person name="Hu S."/>
            <person name="Hu X."/>
        </authorList>
    </citation>
    <scope>NUCLEOTIDE SEQUENCE [LARGE SCALE GENOMIC DNA]</scope>
    <source>
        <strain evidence="3 4">HLK1</strain>
    </source>
</reference>
<dbReference type="GO" id="GO:0030313">
    <property type="term" value="C:cell envelope"/>
    <property type="evidence" value="ECO:0007669"/>
    <property type="project" value="UniProtKB-SubCell"/>
</dbReference>
<proteinExistence type="predicted"/>
<organism evidence="3 4">
    <name type="scientific">Phenylobacterium zucineum (strain HLK1)</name>
    <dbReference type="NCBI Taxonomy" id="450851"/>
    <lineage>
        <taxon>Bacteria</taxon>
        <taxon>Pseudomonadati</taxon>
        <taxon>Pseudomonadota</taxon>
        <taxon>Alphaproteobacteria</taxon>
        <taxon>Caulobacterales</taxon>
        <taxon>Caulobacteraceae</taxon>
        <taxon>Phenylobacterium</taxon>
    </lineage>
</organism>
<dbReference type="STRING" id="450851.PHZ_c3500"/>
<comment type="subcellular location">
    <subcellularLocation>
        <location evidence="1">Cell envelope</location>
    </subcellularLocation>
</comment>
<evidence type="ECO:0000256" key="1">
    <source>
        <dbReference type="ARBA" id="ARBA00004196"/>
    </source>
</evidence>
<protein>
    <recommendedName>
        <fullName evidence="2">Heparinase II/III-like C-terminal domain-containing protein</fullName>
    </recommendedName>
</protein>
<dbReference type="KEGG" id="pzu:PHZ_c3500"/>
<gene>
    <name evidence="3" type="ordered locus">PHZ_c3500</name>
</gene>
<accession>B4RCX7</accession>